<dbReference type="GO" id="GO:0009424">
    <property type="term" value="C:bacterial-type flagellum hook"/>
    <property type="evidence" value="ECO:0007669"/>
    <property type="project" value="InterPro"/>
</dbReference>
<dbReference type="SUPFAM" id="SSF64518">
    <property type="entry name" value="Phase 1 flagellin"/>
    <property type="match status" value="1"/>
</dbReference>
<organism evidence="2 3">
    <name type="scientific">Thermodesulfobacterium geofontis (strain OPF15)</name>
    <dbReference type="NCBI Taxonomy" id="795359"/>
    <lineage>
        <taxon>Bacteria</taxon>
        <taxon>Pseudomonadati</taxon>
        <taxon>Thermodesulfobacteriota</taxon>
        <taxon>Thermodesulfobacteria</taxon>
        <taxon>Thermodesulfobacteriales</taxon>
        <taxon>Thermodesulfobacteriaceae</taxon>
        <taxon>Thermodesulfobacterium</taxon>
    </lineage>
</organism>
<feature type="domain" description="Flagellin N-terminal" evidence="1">
    <location>
        <begin position="13"/>
        <end position="140"/>
    </location>
</feature>
<sequence>MRIGFNTRFRSILADLNRLSSEINLTQLKISSGKNFLRPSDDPSSVVISLNYKQGIFNIEKYQRAIEDGLSILRSQEATLGNIQDLIARAKVLAIQAANNTQNAQSRQAIANEIEGIISAILSLTNSQLGEKYIFAGKKTSGYTPGEKPFELVKETLPDGQIIEKVVYNGSIEDLEVGYDENLSINLGENGQKIFIDSGLFETLLGLKRTLQANNTVDYKKEQYNIQEFIGKLDNVYNYISAKRGEIGSKISHLETKKNLYQDFKETLQTNLGNVESADLAELATKLQSLTIAYDAALRATVMVSDLSLAKYL</sequence>
<dbReference type="GO" id="GO:0071973">
    <property type="term" value="P:bacterial-type flagellum-dependent cell motility"/>
    <property type="evidence" value="ECO:0007669"/>
    <property type="project" value="InterPro"/>
</dbReference>
<dbReference type="InterPro" id="IPR001029">
    <property type="entry name" value="Flagellin_N"/>
</dbReference>
<evidence type="ECO:0000313" key="2">
    <source>
        <dbReference type="EMBL" id="AEH23642.1"/>
    </source>
</evidence>
<keyword evidence="2" id="KW-0966">Cell projection</keyword>
<dbReference type="STRING" id="795359.TOPB45_1564"/>
<dbReference type="Proteomes" id="UP000006583">
    <property type="component" value="Chromosome"/>
</dbReference>
<dbReference type="NCBIfam" id="TIGR02550">
    <property type="entry name" value="flagell_flgL"/>
    <property type="match status" value="1"/>
</dbReference>
<dbReference type="InterPro" id="IPR001492">
    <property type="entry name" value="Flagellin"/>
</dbReference>
<dbReference type="AlphaFoldDB" id="F8C3S5"/>
<dbReference type="EMBL" id="CP002829">
    <property type="protein sequence ID" value="AEH23642.1"/>
    <property type="molecule type" value="Genomic_DNA"/>
</dbReference>
<dbReference type="KEGG" id="top:TOPB45_1564"/>
<dbReference type="InterPro" id="IPR013384">
    <property type="entry name" value="Flagell_FlgL"/>
</dbReference>
<dbReference type="Gene3D" id="1.20.1330.10">
    <property type="entry name" value="f41 fragment of flagellin, N-terminal domain"/>
    <property type="match status" value="1"/>
</dbReference>
<dbReference type="OrthoDB" id="9758307at2"/>
<name>F8C3S5_THEGP</name>
<keyword evidence="3" id="KW-1185">Reference proteome</keyword>
<keyword evidence="2" id="KW-0282">Flagellum</keyword>
<gene>
    <name evidence="2" type="ordered locus">TOPB45_1564</name>
</gene>
<dbReference type="Pfam" id="PF00669">
    <property type="entry name" value="Flagellin_N"/>
    <property type="match status" value="1"/>
</dbReference>
<protein>
    <submittedName>
        <fullName evidence="2">Flagellar hook-associated protein 3</fullName>
    </submittedName>
</protein>
<dbReference type="RefSeq" id="WP_013910340.1">
    <property type="nucleotide sequence ID" value="NC_015682.1"/>
</dbReference>
<dbReference type="eggNOG" id="COG1344">
    <property type="taxonomic scope" value="Bacteria"/>
</dbReference>
<proteinExistence type="predicted"/>
<dbReference type="GO" id="GO:0005198">
    <property type="term" value="F:structural molecule activity"/>
    <property type="evidence" value="ECO:0007669"/>
    <property type="project" value="InterPro"/>
</dbReference>
<dbReference type="PANTHER" id="PTHR42792:SF1">
    <property type="entry name" value="FLAGELLAR HOOK-ASSOCIATED PROTEIN 3"/>
    <property type="match status" value="1"/>
</dbReference>
<keyword evidence="2" id="KW-0969">Cilium</keyword>
<reference evidence="2 3" key="1">
    <citation type="journal article" date="2013" name="Genome Announc.">
        <title>Complete genome sequence of the hyperthermophilic sulfate-reducing bacterium Thermodesulfobacterium geofontis OPF15T.</title>
        <authorList>
            <person name="Elkins J.G."/>
            <person name="Hamilton-Brehm S.D."/>
            <person name="Lucas S."/>
            <person name="Han J."/>
            <person name="Lapidus A."/>
            <person name="Cheng J.F."/>
            <person name="Goodwin L.A."/>
            <person name="Pitluck S."/>
            <person name="Peters L."/>
            <person name="Mikhailova N."/>
            <person name="Davenport K.W."/>
            <person name="Detter J.C."/>
            <person name="Han C.S."/>
            <person name="Tapia R."/>
            <person name="Land M.L."/>
            <person name="Hauser L."/>
            <person name="Kyrpides N.C."/>
            <person name="Ivanova N.N."/>
            <person name="Pagani I."/>
            <person name="Bruce D."/>
            <person name="Woyke T."/>
            <person name="Cottingham R.W."/>
        </authorList>
    </citation>
    <scope>NUCLEOTIDE SEQUENCE [LARGE SCALE GENOMIC DNA]</scope>
    <source>
        <strain evidence="2 3">OPF15</strain>
    </source>
</reference>
<dbReference type="PANTHER" id="PTHR42792">
    <property type="entry name" value="FLAGELLIN"/>
    <property type="match status" value="1"/>
</dbReference>
<evidence type="ECO:0000259" key="1">
    <source>
        <dbReference type="Pfam" id="PF00669"/>
    </source>
</evidence>
<accession>F8C3S5</accession>
<dbReference type="PATRIC" id="fig|795359.3.peg.1591"/>
<evidence type="ECO:0000313" key="3">
    <source>
        <dbReference type="Proteomes" id="UP000006583"/>
    </source>
</evidence>
<dbReference type="HOGENOM" id="CLU_024437_2_0_0"/>